<proteinExistence type="predicted"/>
<evidence type="ECO:0000256" key="1">
    <source>
        <dbReference type="ARBA" id="ARBA00022475"/>
    </source>
</evidence>
<dbReference type="PROSITE" id="PS50893">
    <property type="entry name" value="ABC_TRANSPORTER_2"/>
    <property type="match status" value="1"/>
</dbReference>
<comment type="caution">
    <text evidence="5">The sequence shown here is derived from an EMBL/GenBank/DDBJ whole genome shotgun (WGS) entry which is preliminary data.</text>
</comment>
<dbReference type="Pfam" id="PF00005">
    <property type="entry name" value="ABC_tran"/>
    <property type="match status" value="1"/>
</dbReference>
<dbReference type="SUPFAM" id="SSF52540">
    <property type="entry name" value="P-loop containing nucleoside triphosphate hydrolases"/>
    <property type="match status" value="1"/>
</dbReference>
<dbReference type="RefSeq" id="WP_309830437.1">
    <property type="nucleotide sequence ID" value="NZ_JAVIZX010000001.1"/>
</dbReference>
<keyword evidence="2" id="KW-0547">Nucleotide-binding</keyword>
<evidence type="ECO:0000256" key="2">
    <source>
        <dbReference type="ARBA" id="ARBA00022741"/>
    </source>
</evidence>
<keyword evidence="1" id="KW-0472">Membrane</keyword>
<keyword evidence="3 5" id="KW-0067">ATP-binding</keyword>
<dbReference type="EMBL" id="JAVIZX010000001">
    <property type="protein sequence ID" value="MDR6215639.1"/>
    <property type="molecule type" value="Genomic_DNA"/>
</dbReference>
<dbReference type="PANTHER" id="PTHR24220:SF611">
    <property type="entry name" value="ATP-BINDING COMPONENT OF ABC TRANSPORTER-RELATED"/>
    <property type="match status" value="1"/>
</dbReference>
<evidence type="ECO:0000256" key="3">
    <source>
        <dbReference type="ARBA" id="ARBA00022840"/>
    </source>
</evidence>
<dbReference type="SMART" id="SM00382">
    <property type="entry name" value="AAA"/>
    <property type="match status" value="1"/>
</dbReference>
<keyword evidence="1" id="KW-1003">Cell membrane</keyword>
<evidence type="ECO:0000259" key="4">
    <source>
        <dbReference type="PROSITE" id="PS50893"/>
    </source>
</evidence>
<dbReference type="InterPro" id="IPR017871">
    <property type="entry name" value="ABC_transporter-like_CS"/>
</dbReference>
<dbReference type="PANTHER" id="PTHR24220">
    <property type="entry name" value="IMPORT ATP-BINDING PROTEIN"/>
    <property type="match status" value="1"/>
</dbReference>
<name>A0ABU1IEK1_9BURK</name>
<accession>A0ABU1IEK1</accession>
<dbReference type="InterPro" id="IPR003593">
    <property type="entry name" value="AAA+_ATPase"/>
</dbReference>
<evidence type="ECO:0000313" key="6">
    <source>
        <dbReference type="Proteomes" id="UP001267710"/>
    </source>
</evidence>
<dbReference type="GO" id="GO:0005524">
    <property type="term" value="F:ATP binding"/>
    <property type="evidence" value="ECO:0007669"/>
    <property type="project" value="UniProtKB-KW"/>
</dbReference>
<protein>
    <submittedName>
        <fullName evidence="5">ABC transport system ATP-binding protein</fullName>
    </submittedName>
</protein>
<dbReference type="Gene3D" id="3.40.50.300">
    <property type="entry name" value="P-loop containing nucleotide triphosphate hydrolases"/>
    <property type="match status" value="1"/>
</dbReference>
<feature type="domain" description="ABC transporter" evidence="4">
    <location>
        <begin position="2"/>
        <end position="226"/>
    </location>
</feature>
<evidence type="ECO:0000313" key="5">
    <source>
        <dbReference type="EMBL" id="MDR6215639.1"/>
    </source>
</evidence>
<dbReference type="Proteomes" id="UP001267710">
    <property type="component" value="Unassembled WGS sequence"/>
</dbReference>
<dbReference type="InterPro" id="IPR015854">
    <property type="entry name" value="ABC_transpr_LolD-like"/>
</dbReference>
<dbReference type="InterPro" id="IPR027417">
    <property type="entry name" value="P-loop_NTPase"/>
</dbReference>
<dbReference type="InterPro" id="IPR003439">
    <property type="entry name" value="ABC_transporter-like_ATP-bd"/>
</dbReference>
<organism evidence="5 6">
    <name type="scientific">Paracidovorax wautersii</name>
    <dbReference type="NCBI Taxonomy" id="1177982"/>
    <lineage>
        <taxon>Bacteria</taxon>
        <taxon>Pseudomonadati</taxon>
        <taxon>Pseudomonadota</taxon>
        <taxon>Betaproteobacteria</taxon>
        <taxon>Burkholderiales</taxon>
        <taxon>Comamonadaceae</taxon>
        <taxon>Paracidovorax</taxon>
    </lineage>
</organism>
<sequence>MIRTHALSFAYRGTPQTLRFPDVDVPQGGRLLLQGRSGAGKSTWLALVAGLRTPAQGTLEVAGQDLAALPAARRDVWRAASVGFLPQRLHLSAALTVAGNLSLPFFAAGRVVDDAAIRAALQRLDLAALSGRRPHELSGGQAQRVALARAVLLQPRVLLADEPTASLDDASAAAALALLQESAAACGATLVVATHDQRAARWLQRQAGTQTLSLDAVASQNGLEPLSDKRE</sequence>
<reference evidence="5 6" key="1">
    <citation type="submission" date="2023-08" db="EMBL/GenBank/DDBJ databases">
        <title>Functional and genomic diversity of the sorghum phyllosphere microbiome.</title>
        <authorList>
            <person name="Shade A."/>
        </authorList>
    </citation>
    <scope>NUCLEOTIDE SEQUENCE [LARGE SCALE GENOMIC DNA]</scope>
    <source>
        <strain evidence="5 6">SORGH_AS_0335</strain>
    </source>
</reference>
<keyword evidence="6" id="KW-1185">Reference proteome</keyword>
<dbReference type="PROSITE" id="PS00211">
    <property type="entry name" value="ABC_TRANSPORTER_1"/>
    <property type="match status" value="1"/>
</dbReference>
<gene>
    <name evidence="5" type="ORF">QE399_003328</name>
</gene>